<evidence type="ECO:0008006" key="4">
    <source>
        <dbReference type="Google" id="ProtNLM"/>
    </source>
</evidence>
<sequence length="179" mass="19354">MGAEHILMGYDHLLFVFGLILLVGFRKKLIITATAFTLAHSLTLAASMVDAVAVNQRFVELLIALSICLVAVEGLRNRATLASMAPSVVAFLFGLIHGLGFAGALKDIGLPADTFVVSLLAFNFGVELGQIAVLVFAWCLDLVVAYLVKSQRILARARTVMGYLIGGFGTFWFVERLIH</sequence>
<proteinExistence type="predicted"/>
<gene>
    <name evidence="2" type="ORF">GCM10025791_25070</name>
</gene>
<accession>A0AAV3U323</accession>
<evidence type="ECO:0000313" key="3">
    <source>
        <dbReference type="Proteomes" id="UP001409585"/>
    </source>
</evidence>
<keyword evidence="3" id="KW-1185">Reference proteome</keyword>
<name>A0AAV3U323_9ALTE</name>
<organism evidence="2 3">
    <name type="scientific">Halioxenophilus aromaticivorans</name>
    <dbReference type="NCBI Taxonomy" id="1306992"/>
    <lineage>
        <taxon>Bacteria</taxon>
        <taxon>Pseudomonadati</taxon>
        <taxon>Pseudomonadota</taxon>
        <taxon>Gammaproteobacteria</taxon>
        <taxon>Alteromonadales</taxon>
        <taxon>Alteromonadaceae</taxon>
        <taxon>Halioxenophilus</taxon>
    </lineage>
</organism>
<evidence type="ECO:0000256" key="1">
    <source>
        <dbReference type="SAM" id="Phobius"/>
    </source>
</evidence>
<keyword evidence="1" id="KW-0472">Membrane</keyword>
<keyword evidence="1" id="KW-0812">Transmembrane</keyword>
<dbReference type="Pfam" id="PF13795">
    <property type="entry name" value="HupE_UreJ_2"/>
    <property type="match status" value="1"/>
</dbReference>
<feature type="transmembrane region" description="Helical" evidence="1">
    <location>
        <begin position="30"/>
        <end position="52"/>
    </location>
</feature>
<feature type="transmembrane region" description="Helical" evidence="1">
    <location>
        <begin position="58"/>
        <end position="75"/>
    </location>
</feature>
<dbReference type="AlphaFoldDB" id="A0AAV3U323"/>
<protein>
    <recommendedName>
        <fullName evidence="4">HupE/UreJ family protein</fullName>
    </recommendedName>
</protein>
<evidence type="ECO:0000313" key="2">
    <source>
        <dbReference type="EMBL" id="GAA4944905.1"/>
    </source>
</evidence>
<dbReference type="EMBL" id="BAABLX010000023">
    <property type="protein sequence ID" value="GAA4944905.1"/>
    <property type="molecule type" value="Genomic_DNA"/>
</dbReference>
<feature type="transmembrane region" description="Helical" evidence="1">
    <location>
        <begin position="87"/>
        <end position="108"/>
    </location>
</feature>
<keyword evidence="1" id="KW-1133">Transmembrane helix</keyword>
<feature type="transmembrane region" description="Helical" evidence="1">
    <location>
        <begin position="160"/>
        <end position="178"/>
    </location>
</feature>
<reference evidence="3" key="1">
    <citation type="journal article" date="2019" name="Int. J. Syst. Evol. Microbiol.">
        <title>The Global Catalogue of Microorganisms (GCM) 10K type strain sequencing project: providing services to taxonomists for standard genome sequencing and annotation.</title>
        <authorList>
            <consortium name="The Broad Institute Genomics Platform"/>
            <consortium name="The Broad Institute Genome Sequencing Center for Infectious Disease"/>
            <person name="Wu L."/>
            <person name="Ma J."/>
        </authorList>
    </citation>
    <scope>NUCLEOTIDE SEQUENCE [LARGE SCALE GENOMIC DNA]</scope>
    <source>
        <strain evidence="3">JCM 19134</strain>
    </source>
</reference>
<dbReference type="InterPro" id="IPR032809">
    <property type="entry name" value="Put_HupE_UreJ"/>
</dbReference>
<feature type="transmembrane region" description="Helical" evidence="1">
    <location>
        <begin position="128"/>
        <end position="148"/>
    </location>
</feature>
<feature type="transmembrane region" description="Helical" evidence="1">
    <location>
        <begin position="6"/>
        <end position="23"/>
    </location>
</feature>
<dbReference type="Proteomes" id="UP001409585">
    <property type="component" value="Unassembled WGS sequence"/>
</dbReference>
<comment type="caution">
    <text evidence="2">The sequence shown here is derived from an EMBL/GenBank/DDBJ whole genome shotgun (WGS) entry which is preliminary data.</text>
</comment>